<organism evidence="1 2">
    <name type="scientific">Vaccinium darrowii</name>
    <dbReference type="NCBI Taxonomy" id="229202"/>
    <lineage>
        <taxon>Eukaryota</taxon>
        <taxon>Viridiplantae</taxon>
        <taxon>Streptophyta</taxon>
        <taxon>Embryophyta</taxon>
        <taxon>Tracheophyta</taxon>
        <taxon>Spermatophyta</taxon>
        <taxon>Magnoliopsida</taxon>
        <taxon>eudicotyledons</taxon>
        <taxon>Gunneridae</taxon>
        <taxon>Pentapetalae</taxon>
        <taxon>asterids</taxon>
        <taxon>Ericales</taxon>
        <taxon>Ericaceae</taxon>
        <taxon>Vaccinioideae</taxon>
        <taxon>Vaccinieae</taxon>
        <taxon>Vaccinium</taxon>
    </lineage>
</organism>
<dbReference type="Proteomes" id="UP000828048">
    <property type="component" value="Chromosome 6"/>
</dbReference>
<keyword evidence="2" id="KW-1185">Reference proteome</keyword>
<gene>
    <name evidence="1" type="ORF">Vadar_024906</name>
</gene>
<sequence length="74" mass="8338">MDRAKELLTVKDEEVSETVSRLTVPPHRIGIDDISLIAIVLKGIRVDRVEPGLIVCSFKVPPRLTIFRIVFRLG</sequence>
<reference evidence="1 2" key="1">
    <citation type="journal article" date="2021" name="Hortic Res">
        <title>High-quality reference genome and annotation aids understanding of berry development for evergreen blueberry (Vaccinium darrowii).</title>
        <authorList>
            <person name="Yu J."/>
            <person name="Hulse-Kemp A.M."/>
            <person name="Babiker E."/>
            <person name="Staton M."/>
        </authorList>
    </citation>
    <scope>NUCLEOTIDE SEQUENCE [LARGE SCALE GENOMIC DNA]</scope>
    <source>
        <strain evidence="2">cv. NJ 8807/NJ 8810</strain>
        <tissue evidence="1">Young leaf</tissue>
    </source>
</reference>
<dbReference type="EMBL" id="CM037156">
    <property type="protein sequence ID" value="KAH7838315.1"/>
    <property type="molecule type" value="Genomic_DNA"/>
</dbReference>
<protein>
    <submittedName>
        <fullName evidence="1">Uncharacterized protein</fullName>
    </submittedName>
</protein>
<accession>A0ACB7XCA6</accession>
<name>A0ACB7XCA6_9ERIC</name>
<comment type="caution">
    <text evidence="1">The sequence shown here is derived from an EMBL/GenBank/DDBJ whole genome shotgun (WGS) entry which is preliminary data.</text>
</comment>
<proteinExistence type="predicted"/>
<evidence type="ECO:0000313" key="2">
    <source>
        <dbReference type="Proteomes" id="UP000828048"/>
    </source>
</evidence>
<evidence type="ECO:0000313" key="1">
    <source>
        <dbReference type="EMBL" id="KAH7838315.1"/>
    </source>
</evidence>